<evidence type="ECO:0000259" key="1">
    <source>
        <dbReference type="Pfam" id="PF01571"/>
    </source>
</evidence>
<evidence type="ECO:0000313" key="2">
    <source>
        <dbReference type="EMBL" id="SEF48224.1"/>
    </source>
</evidence>
<evidence type="ECO:0000313" key="3">
    <source>
        <dbReference type="Proteomes" id="UP000236742"/>
    </source>
</evidence>
<dbReference type="Gene3D" id="3.30.1360.120">
    <property type="entry name" value="Probable tRNA modification gtpase trme, domain 1"/>
    <property type="match status" value="1"/>
</dbReference>
<dbReference type="AlphaFoldDB" id="A0A1H5SCT1"/>
<proteinExistence type="predicted"/>
<dbReference type="InterPro" id="IPR027266">
    <property type="entry name" value="TrmE/GcvT-like"/>
</dbReference>
<dbReference type="SUPFAM" id="SSF103025">
    <property type="entry name" value="Folate-binding domain"/>
    <property type="match status" value="1"/>
</dbReference>
<feature type="domain" description="GCVT N-terminal" evidence="1">
    <location>
        <begin position="2"/>
        <end position="114"/>
    </location>
</feature>
<accession>A0A1H5SCT1</accession>
<dbReference type="InterPro" id="IPR006222">
    <property type="entry name" value="GCVT_N"/>
</dbReference>
<dbReference type="Pfam" id="PF01571">
    <property type="entry name" value="GCV_T"/>
    <property type="match status" value="1"/>
</dbReference>
<protein>
    <submittedName>
        <fullName evidence="2">Dimethylglycine dehydrogenase</fullName>
    </submittedName>
</protein>
<name>A0A1H5SCT1_9RHOB</name>
<dbReference type="EMBL" id="FNVD01000001">
    <property type="protein sequence ID" value="SEF48224.1"/>
    <property type="molecule type" value="Genomic_DNA"/>
</dbReference>
<sequence>MQKEMGAAFGLNHGWEHPLYFDAETPDSAGFTRLPRWESVGREVRMLRDRSGIIDISNFARYRVVGAEVEDWRNAVFANRMPVTAGRSCLALLIGWRGGIAGDFTVTRLGEQEF</sequence>
<dbReference type="Proteomes" id="UP000236742">
    <property type="component" value="Unassembled WGS sequence"/>
</dbReference>
<dbReference type="Gene3D" id="3.30.70.1400">
    <property type="entry name" value="Aminomethyltransferase beta-barrel domains"/>
    <property type="match status" value="1"/>
</dbReference>
<keyword evidence="3" id="KW-1185">Reference proteome</keyword>
<dbReference type="InterPro" id="IPR028896">
    <property type="entry name" value="GcvT/YgfZ/DmdA"/>
</dbReference>
<reference evidence="2 3" key="1">
    <citation type="submission" date="2016-10" db="EMBL/GenBank/DDBJ databases">
        <authorList>
            <person name="de Groot N.N."/>
        </authorList>
    </citation>
    <scope>NUCLEOTIDE SEQUENCE [LARGE SCALE GENOMIC DNA]</scope>
    <source>
        <strain evidence="2 3">DSM 23413</strain>
    </source>
</reference>
<dbReference type="PANTHER" id="PTHR43757">
    <property type="entry name" value="AMINOMETHYLTRANSFERASE"/>
    <property type="match status" value="1"/>
</dbReference>
<dbReference type="PANTHER" id="PTHR43757:SF2">
    <property type="entry name" value="AMINOMETHYLTRANSFERASE, MITOCHONDRIAL"/>
    <property type="match status" value="1"/>
</dbReference>
<organism evidence="2 3">
    <name type="scientific">Jhaorihella thermophila</name>
    <dbReference type="NCBI Taxonomy" id="488547"/>
    <lineage>
        <taxon>Bacteria</taxon>
        <taxon>Pseudomonadati</taxon>
        <taxon>Pseudomonadota</taxon>
        <taxon>Alphaproteobacteria</taxon>
        <taxon>Rhodobacterales</taxon>
        <taxon>Paracoccaceae</taxon>
        <taxon>Jhaorihella</taxon>
    </lineage>
</organism>
<gene>
    <name evidence="2" type="ORF">SAMN05421751_101450</name>
</gene>